<dbReference type="OrthoDB" id="5852896at2759"/>
<evidence type="ECO:0000256" key="2">
    <source>
        <dbReference type="SAM" id="MobiDB-lite"/>
    </source>
</evidence>
<feature type="region of interest" description="Disordered" evidence="2">
    <location>
        <begin position="49"/>
        <end position="72"/>
    </location>
</feature>
<evidence type="ECO:0000313" key="3">
    <source>
        <dbReference type="EMBL" id="GJJ76105.1"/>
    </source>
</evidence>
<sequence>MGKKQFIDRKNARHFHLVHRSQRDPLSRDESAPQRVLKEVIPANLVGKVPQPREEYDDEYSDGEADIFGGKGDVDGINYGTYDREDEEVELIETPTGGITAGASHYLKADHKHTLGKQNEDKIGQAALLGLVDKEFNDGSYDYTQHFKEIGRSADSVFVPAKQPKQSVASKGIQFTDASAAEEMSRDPTLAKSAAGAKKGLRLPSGVLQSREELDFADVYQSAMPEGLQPDMDADLREVLEALEDEEFEDAEVGEDFFDVLDADEVDAETVHRYKNKKYDLMEDEDDQEGGENDDQAQDWQAQFRKFKQERYAGSDNDSFEGSDDDYEDDGSSASRYSRRPAGASASTFSMSSSAMFRNENLTHLDERFDKIEREYEDSDEEEEDEEGPQGPEREDLDSILDDFLDKFEIVGSKMVPRLEGATSENKLSTMRRAMLVDDAEDEKSVATTVGGTRRSKKNLDDDIATELQTDFRSRAERLRDSWDVQTILSTYSNLDNHPGMIKEQNRRRIHIDPKTGMPVVTEKLSKKALIKQQEMMESAKKSQQEGDSDDDFEDQDDFDGSEGEAENLGVKRNKAETKEEKKARKEAIKQEKKMRRETKKATKTAFASERTRQEKVMKNLKKGHGVTHID</sequence>
<feature type="compositionally biased region" description="Acidic residues" evidence="2">
    <location>
        <begin position="375"/>
        <end position="388"/>
    </location>
</feature>
<feature type="region of interest" description="Disordered" evidence="2">
    <location>
        <begin position="530"/>
        <end position="631"/>
    </location>
</feature>
<dbReference type="AlphaFoldDB" id="A0A9P3LZM4"/>
<proteinExistence type="inferred from homology"/>
<reference evidence="3" key="1">
    <citation type="submission" date="2021-11" db="EMBL/GenBank/DDBJ databases">
        <authorList>
            <person name="Herlambang A."/>
            <person name="Guo Y."/>
            <person name="Takashima Y."/>
            <person name="Nishizawa T."/>
        </authorList>
    </citation>
    <scope>NUCLEOTIDE SEQUENCE</scope>
    <source>
        <strain evidence="3">E1425</strain>
    </source>
</reference>
<name>A0A9P3LZM4_9FUNG</name>
<evidence type="ECO:0000313" key="4">
    <source>
        <dbReference type="Proteomes" id="UP000827284"/>
    </source>
</evidence>
<feature type="compositionally biased region" description="Basic residues" evidence="2">
    <location>
        <begin position="619"/>
        <end position="631"/>
    </location>
</feature>
<dbReference type="InterPro" id="IPR007307">
    <property type="entry name" value="Ltv1"/>
</dbReference>
<dbReference type="GO" id="GO:0005829">
    <property type="term" value="C:cytosol"/>
    <property type="evidence" value="ECO:0007669"/>
    <property type="project" value="TreeGrafter"/>
</dbReference>
<dbReference type="EMBL" id="BQFW01000012">
    <property type="protein sequence ID" value="GJJ76105.1"/>
    <property type="molecule type" value="Genomic_DNA"/>
</dbReference>
<dbReference type="PANTHER" id="PTHR21531">
    <property type="entry name" value="LOW-TEMPERATURE VIABILITY PROTEIN LTV1-RELATED"/>
    <property type="match status" value="1"/>
</dbReference>
<dbReference type="GO" id="GO:0000056">
    <property type="term" value="P:ribosomal small subunit export from nucleus"/>
    <property type="evidence" value="ECO:0007669"/>
    <property type="project" value="TreeGrafter"/>
</dbReference>
<dbReference type="GO" id="GO:0030688">
    <property type="term" value="C:preribosome, small subunit precursor"/>
    <property type="evidence" value="ECO:0007669"/>
    <property type="project" value="TreeGrafter"/>
</dbReference>
<keyword evidence="4" id="KW-1185">Reference proteome</keyword>
<comment type="caution">
    <text evidence="3">The sequence shown here is derived from an EMBL/GenBank/DDBJ whole genome shotgun (WGS) entry which is preliminary data.</text>
</comment>
<feature type="compositionally biased region" description="Basic residues" evidence="2">
    <location>
        <begin position="593"/>
        <end position="603"/>
    </location>
</feature>
<dbReference type="PANTHER" id="PTHR21531:SF0">
    <property type="entry name" value="PROTEIN LTV1 HOMOLOG"/>
    <property type="match status" value="1"/>
</dbReference>
<feature type="compositionally biased region" description="Basic and acidic residues" evidence="2">
    <location>
        <begin position="1"/>
        <end position="10"/>
    </location>
</feature>
<dbReference type="Proteomes" id="UP000827284">
    <property type="component" value="Unassembled WGS sequence"/>
</dbReference>
<comment type="similarity">
    <text evidence="1">Belongs to the LTV1 family.</text>
</comment>
<gene>
    <name evidence="3" type="ORF">EMPS_08464</name>
</gene>
<feature type="compositionally biased region" description="Basic residues" evidence="2">
    <location>
        <begin position="11"/>
        <end position="20"/>
    </location>
</feature>
<reference evidence="3" key="2">
    <citation type="journal article" date="2022" name="Microbiol. Resour. Announc.">
        <title>Whole-Genome Sequence of Entomortierella parvispora E1425, a Mucoromycotan Fungus Associated with Burkholderiaceae-Related Endosymbiotic Bacteria.</title>
        <authorList>
            <person name="Herlambang A."/>
            <person name="Guo Y."/>
            <person name="Takashima Y."/>
            <person name="Narisawa K."/>
            <person name="Ohta H."/>
            <person name="Nishizawa T."/>
        </authorList>
    </citation>
    <scope>NUCLEOTIDE SEQUENCE</scope>
    <source>
        <strain evidence="3">E1425</strain>
    </source>
</reference>
<dbReference type="Pfam" id="PF04180">
    <property type="entry name" value="LTV"/>
    <property type="match status" value="1"/>
</dbReference>
<feature type="compositionally biased region" description="Basic and acidic residues" evidence="2">
    <location>
        <begin position="574"/>
        <end position="592"/>
    </location>
</feature>
<evidence type="ECO:0000256" key="1">
    <source>
        <dbReference type="ARBA" id="ARBA00009078"/>
    </source>
</evidence>
<feature type="region of interest" description="Disordered" evidence="2">
    <location>
        <begin position="375"/>
        <end position="396"/>
    </location>
</feature>
<feature type="region of interest" description="Disordered" evidence="2">
    <location>
        <begin position="311"/>
        <end position="349"/>
    </location>
</feature>
<feature type="compositionally biased region" description="Acidic residues" evidence="2">
    <location>
        <begin position="55"/>
        <end position="65"/>
    </location>
</feature>
<feature type="compositionally biased region" description="Acidic residues" evidence="2">
    <location>
        <begin position="547"/>
        <end position="566"/>
    </location>
</feature>
<accession>A0A9P3LZM4</accession>
<organism evidence="3 4">
    <name type="scientific">Entomortierella parvispora</name>
    <dbReference type="NCBI Taxonomy" id="205924"/>
    <lineage>
        <taxon>Eukaryota</taxon>
        <taxon>Fungi</taxon>
        <taxon>Fungi incertae sedis</taxon>
        <taxon>Mucoromycota</taxon>
        <taxon>Mortierellomycotina</taxon>
        <taxon>Mortierellomycetes</taxon>
        <taxon>Mortierellales</taxon>
        <taxon>Mortierellaceae</taxon>
        <taxon>Entomortierella</taxon>
    </lineage>
</organism>
<protein>
    <submittedName>
        <fullName evidence="3">Protein LTV1</fullName>
    </submittedName>
</protein>
<feature type="region of interest" description="Disordered" evidence="2">
    <location>
        <begin position="1"/>
        <end position="32"/>
    </location>
</feature>
<dbReference type="GO" id="GO:0005634">
    <property type="term" value="C:nucleus"/>
    <property type="evidence" value="ECO:0007669"/>
    <property type="project" value="TreeGrafter"/>
</dbReference>
<dbReference type="GO" id="GO:0042274">
    <property type="term" value="P:ribosomal small subunit biogenesis"/>
    <property type="evidence" value="ECO:0007669"/>
    <property type="project" value="InterPro"/>
</dbReference>
<feature type="compositionally biased region" description="Acidic residues" evidence="2">
    <location>
        <begin position="318"/>
        <end position="331"/>
    </location>
</feature>
<feature type="compositionally biased region" description="Basic and acidic residues" evidence="2">
    <location>
        <begin position="21"/>
        <end position="32"/>
    </location>
</feature>